<comment type="similarity">
    <text evidence="7">Belongs to the binding-protein-dependent transport system permease family.</text>
</comment>
<dbReference type="OrthoDB" id="9773221at2"/>
<dbReference type="CDD" id="cd06261">
    <property type="entry name" value="TM_PBP2"/>
    <property type="match status" value="1"/>
</dbReference>
<dbReference type="Proteomes" id="UP000295064">
    <property type="component" value="Unassembled WGS sequence"/>
</dbReference>
<accession>A0A4R6M1N8</accession>
<proteinExistence type="inferred from homology"/>
<keyword evidence="2 7" id="KW-0813">Transport</keyword>
<evidence type="ECO:0000259" key="8">
    <source>
        <dbReference type="PROSITE" id="PS50928"/>
    </source>
</evidence>
<dbReference type="InterPro" id="IPR045621">
    <property type="entry name" value="BPD_transp_1_N"/>
</dbReference>
<dbReference type="InterPro" id="IPR000515">
    <property type="entry name" value="MetI-like"/>
</dbReference>
<evidence type="ECO:0000256" key="5">
    <source>
        <dbReference type="ARBA" id="ARBA00022989"/>
    </source>
</evidence>
<evidence type="ECO:0000256" key="2">
    <source>
        <dbReference type="ARBA" id="ARBA00022448"/>
    </source>
</evidence>
<dbReference type="SUPFAM" id="SSF161098">
    <property type="entry name" value="MetI-like"/>
    <property type="match status" value="1"/>
</dbReference>
<evidence type="ECO:0000256" key="4">
    <source>
        <dbReference type="ARBA" id="ARBA00022692"/>
    </source>
</evidence>
<dbReference type="Gene3D" id="1.10.3720.10">
    <property type="entry name" value="MetI-like"/>
    <property type="match status" value="1"/>
</dbReference>
<dbReference type="InterPro" id="IPR035906">
    <property type="entry name" value="MetI-like_sf"/>
</dbReference>
<keyword evidence="4 7" id="KW-0812">Transmembrane</keyword>
<feature type="domain" description="ABC transmembrane type-1" evidence="8">
    <location>
        <begin position="101"/>
        <end position="317"/>
    </location>
</feature>
<gene>
    <name evidence="9" type="ORF">DFR79_101147</name>
</gene>
<keyword evidence="6 7" id="KW-0472">Membrane</keyword>
<dbReference type="AlphaFoldDB" id="A0A4R6M1N8"/>
<dbReference type="PANTHER" id="PTHR30465:SF43">
    <property type="entry name" value="OLIGOPEPTIDE ABC TRANSPORTER, PERMEASE PROTEIN"/>
    <property type="match status" value="1"/>
</dbReference>
<feature type="transmembrane region" description="Helical" evidence="7">
    <location>
        <begin position="194"/>
        <end position="213"/>
    </location>
</feature>
<comment type="subcellular location">
    <subcellularLocation>
        <location evidence="1 7">Cell membrane</location>
        <topology evidence="1 7">Multi-pass membrane protein</topology>
    </subcellularLocation>
</comment>
<dbReference type="GO" id="GO:0055085">
    <property type="term" value="P:transmembrane transport"/>
    <property type="evidence" value="ECO:0007669"/>
    <property type="project" value="InterPro"/>
</dbReference>
<evidence type="ECO:0000313" key="10">
    <source>
        <dbReference type="Proteomes" id="UP000295064"/>
    </source>
</evidence>
<feature type="transmembrane region" description="Helical" evidence="7">
    <location>
        <begin position="299"/>
        <end position="320"/>
    </location>
</feature>
<evidence type="ECO:0000256" key="1">
    <source>
        <dbReference type="ARBA" id="ARBA00004651"/>
    </source>
</evidence>
<evidence type="ECO:0000313" key="9">
    <source>
        <dbReference type="EMBL" id="TDO95148.1"/>
    </source>
</evidence>
<dbReference type="PANTHER" id="PTHR30465">
    <property type="entry name" value="INNER MEMBRANE ABC TRANSPORTER"/>
    <property type="match status" value="1"/>
</dbReference>
<feature type="transmembrane region" description="Helical" evidence="7">
    <location>
        <begin position="137"/>
        <end position="165"/>
    </location>
</feature>
<feature type="transmembrane region" description="Helical" evidence="7">
    <location>
        <begin position="101"/>
        <end position="125"/>
    </location>
</feature>
<keyword evidence="5 7" id="KW-1133">Transmembrane helix</keyword>
<evidence type="ECO:0000256" key="3">
    <source>
        <dbReference type="ARBA" id="ARBA00022475"/>
    </source>
</evidence>
<dbReference type="RefSeq" id="WP_133513584.1">
    <property type="nucleotide sequence ID" value="NZ_SNWX01000001.1"/>
</dbReference>
<evidence type="ECO:0000256" key="6">
    <source>
        <dbReference type="ARBA" id="ARBA00023136"/>
    </source>
</evidence>
<dbReference type="Pfam" id="PF19300">
    <property type="entry name" value="BPD_transp_1_N"/>
    <property type="match status" value="1"/>
</dbReference>
<protein>
    <submittedName>
        <fullName evidence="9">Peptide/nickel transport system permease protein</fullName>
    </submittedName>
</protein>
<evidence type="ECO:0000256" key="7">
    <source>
        <dbReference type="RuleBase" id="RU363032"/>
    </source>
</evidence>
<sequence>MASFILKRMLNVIPLLILITIISFAIIQLPPGDFISSYIARLQQMGEMVGPEQAEQLRDRYGLDQPIYVQYFKWMSGVLRGDFGYSFDWQQPVSKVIGERLALTLVLTLSTTLFVWIVGFLIGLYSATHQYSIGDYIVTFFGFIGLATPNFMLALILMWIAYAYFGQNVGGLFSPEFLSAPWSIARVIDMLKHLWIPVIITGTAGTAGLIRIFRANLLDELGKPYVATARAKGLSEFKLIFKYPVRIALIPFVATVGWTLPKLISSATITSVVLSLPTAGPVLLKALQNQDMFLAGSFILLLSVLTVVGTLISDILLAWVDPRISYN</sequence>
<comment type="caution">
    <text evidence="9">The sequence shown here is derived from an EMBL/GenBank/DDBJ whole genome shotgun (WGS) entry which is preliminary data.</text>
</comment>
<name>A0A4R6M1N8_9FIRM</name>
<dbReference type="EMBL" id="SNWX01000001">
    <property type="protein sequence ID" value="TDO95148.1"/>
    <property type="molecule type" value="Genomic_DNA"/>
</dbReference>
<keyword evidence="3" id="KW-1003">Cell membrane</keyword>
<dbReference type="GO" id="GO:0005886">
    <property type="term" value="C:plasma membrane"/>
    <property type="evidence" value="ECO:0007669"/>
    <property type="project" value="UniProtKB-SubCell"/>
</dbReference>
<dbReference type="Pfam" id="PF00528">
    <property type="entry name" value="BPD_transp_1"/>
    <property type="match status" value="1"/>
</dbReference>
<feature type="transmembrane region" description="Helical" evidence="7">
    <location>
        <begin position="12"/>
        <end position="29"/>
    </location>
</feature>
<feature type="transmembrane region" description="Helical" evidence="7">
    <location>
        <begin position="240"/>
        <end position="260"/>
    </location>
</feature>
<reference evidence="9 10" key="1">
    <citation type="submission" date="2019-03" db="EMBL/GenBank/DDBJ databases">
        <title>Subsurface microbial communities from deep shales in Ohio and West Virginia, USA.</title>
        <authorList>
            <person name="Wrighton K."/>
        </authorList>
    </citation>
    <scope>NUCLEOTIDE SEQUENCE [LARGE SCALE GENOMIC DNA]</scope>
    <source>
        <strain evidence="9 10">MA284_T2</strain>
    </source>
</reference>
<organism evidence="9 10">
    <name type="scientific">Halanaerobium saccharolyticum</name>
    <dbReference type="NCBI Taxonomy" id="43595"/>
    <lineage>
        <taxon>Bacteria</taxon>
        <taxon>Bacillati</taxon>
        <taxon>Bacillota</taxon>
        <taxon>Clostridia</taxon>
        <taxon>Halanaerobiales</taxon>
        <taxon>Halanaerobiaceae</taxon>
        <taxon>Halanaerobium</taxon>
    </lineage>
</organism>
<dbReference type="PROSITE" id="PS50928">
    <property type="entry name" value="ABC_TM1"/>
    <property type="match status" value="1"/>
</dbReference>